<dbReference type="PANTHER" id="PTHR30008:SF0">
    <property type="entry name" value="EXODEOXYRIBONUCLEASE 7 LARGE SUBUNIT"/>
    <property type="match status" value="1"/>
</dbReference>
<proteinExistence type="inferred from homology"/>
<evidence type="ECO:0000256" key="6">
    <source>
        <dbReference type="RuleBase" id="RU004355"/>
    </source>
</evidence>
<dbReference type="NCBIfam" id="TIGR00237">
    <property type="entry name" value="xseA"/>
    <property type="match status" value="1"/>
</dbReference>
<evidence type="ECO:0000256" key="5">
    <source>
        <dbReference type="HAMAP-Rule" id="MF_00378"/>
    </source>
</evidence>
<dbReference type="Pfam" id="PF02601">
    <property type="entry name" value="Exonuc_VII_L"/>
    <property type="match status" value="1"/>
</dbReference>
<evidence type="ECO:0000256" key="4">
    <source>
        <dbReference type="ARBA" id="ARBA00022839"/>
    </source>
</evidence>
<evidence type="ECO:0000256" key="2">
    <source>
        <dbReference type="ARBA" id="ARBA00022722"/>
    </source>
</evidence>
<name>A0A1M4UB35_9GAMM</name>
<keyword evidence="4 5" id="KW-0269">Exonuclease</keyword>
<dbReference type="InterPro" id="IPR003753">
    <property type="entry name" value="Exonuc_VII_L"/>
</dbReference>
<sequence>MRREPEVLTPSQLNTLARTLLEDSFPAILVEGEISGLSRPASGHLYFSLKDERAQVRCAMFKPKSQWLRFPLRDGLKVLARGRITLYEPRGDFQLVCDSLEEAGEGALRRAFEALKARLQAEGLFDQARKRPLPALPRRIGVLTSPTGAVIRDILSVLRRRFPLVAVELLPVPVQGEGAAAQIRAMLQAADASGRYDVLVLARGGGSLEDLWAFNDEALARAIAACVTPVVAAIGHETDVSLADFAADLRAPTPSAAAELLVPDMQTLARQLATLRQRLNALAHHHLQRAAQRNDRAWLRLHAQRPQLRLASQAQRLSQARQRLDMGVRQRLLGARAELRHLCAVLRGQQPQLQLARHQQRLLQLRRRLETGIQQSLKDSRIRLRHAGAALRAQHPGQLLARLRRRLTELQPRPRRQLERTLQILRQRLDMLGMQPQAWIARRLQHHLLRLEGLARSLSANKVDATLARGYSILLREHGQVVASVHDVQPGERLRARLRDGELRLRVEPTE</sequence>
<dbReference type="GO" id="GO:0009318">
    <property type="term" value="C:exodeoxyribonuclease VII complex"/>
    <property type="evidence" value="ECO:0007669"/>
    <property type="project" value="UniProtKB-UniRule"/>
</dbReference>
<dbReference type="STRING" id="213588.SAMN02745204_00647"/>
<dbReference type="EC" id="3.1.11.6" evidence="5"/>
<dbReference type="OrthoDB" id="9802795at2"/>
<gene>
    <name evidence="5" type="primary">xseA</name>
    <name evidence="9" type="ORF">SAMN02745204_00647</name>
</gene>
<organism evidence="9 10">
    <name type="scientific">Thermomonas hydrothermalis</name>
    <dbReference type="NCBI Taxonomy" id="213588"/>
    <lineage>
        <taxon>Bacteria</taxon>
        <taxon>Pseudomonadati</taxon>
        <taxon>Pseudomonadota</taxon>
        <taxon>Gammaproteobacteria</taxon>
        <taxon>Lysobacterales</taxon>
        <taxon>Lysobacteraceae</taxon>
        <taxon>Thermomonas</taxon>
    </lineage>
</organism>
<keyword evidence="10" id="KW-1185">Reference proteome</keyword>
<dbReference type="InterPro" id="IPR025824">
    <property type="entry name" value="OB-fold_nuc-bd_dom"/>
</dbReference>
<dbReference type="InterPro" id="IPR020579">
    <property type="entry name" value="Exonuc_VII_lsu_C"/>
</dbReference>
<dbReference type="GO" id="GO:0003676">
    <property type="term" value="F:nucleic acid binding"/>
    <property type="evidence" value="ECO:0007669"/>
    <property type="project" value="InterPro"/>
</dbReference>
<comment type="catalytic activity">
    <reaction evidence="5 6">
        <text>Exonucleolytic cleavage in either 5'- to 3'- or 3'- to 5'-direction to yield nucleoside 5'-phosphates.</text>
        <dbReference type="EC" id="3.1.11.6"/>
    </reaction>
</comment>
<keyword evidence="2 5" id="KW-0540">Nuclease</keyword>
<reference evidence="10" key="1">
    <citation type="submission" date="2016-11" db="EMBL/GenBank/DDBJ databases">
        <authorList>
            <person name="Varghese N."/>
            <person name="Submissions S."/>
        </authorList>
    </citation>
    <scope>NUCLEOTIDE SEQUENCE [LARGE SCALE GENOMIC DNA]</scope>
    <source>
        <strain evidence="10">DSM 14834</strain>
    </source>
</reference>
<dbReference type="Proteomes" id="UP000242857">
    <property type="component" value="Unassembled WGS sequence"/>
</dbReference>
<evidence type="ECO:0000313" key="9">
    <source>
        <dbReference type="EMBL" id="SHE53949.1"/>
    </source>
</evidence>
<dbReference type="GO" id="GO:0006308">
    <property type="term" value="P:DNA catabolic process"/>
    <property type="evidence" value="ECO:0007669"/>
    <property type="project" value="UniProtKB-UniRule"/>
</dbReference>
<dbReference type="GO" id="GO:0008855">
    <property type="term" value="F:exodeoxyribonuclease VII activity"/>
    <property type="evidence" value="ECO:0007669"/>
    <property type="project" value="UniProtKB-UniRule"/>
</dbReference>
<evidence type="ECO:0000256" key="1">
    <source>
        <dbReference type="ARBA" id="ARBA00022490"/>
    </source>
</evidence>
<comment type="similarity">
    <text evidence="5 6">Belongs to the XseA family.</text>
</comment>
<accession>A0A1M4UB35</accession>
<comment type="subunit">
    <text evidence="5">Heterooligomer composed of large and small subunits.</text>
</comment>
<evidence type="ECO:0000259" key="7">
    <source>
        <dbReference type="Pfam" id="PF02601"/>
    </source>
</evidence>
<dbReference type="PANTHER" id="PTHR30008">
    <property type="entry name" value="EXODEOXYRIBONUCLEASE 7 LARGE SUBUNIT"/>
    <property type="match status" value="1"/>
</dbReference>
<dbReference type="AlphaFoldDB" id="A0A1M4UB35"/>
<dbReference type="CDD" id="cd04489">
    <property type="entry name" value="ExoVII_LU_OBF"/>
    <property type="match status" value="1"/>
</dbReference>
<dbReference type="GO" id="GO:0005737">
    <property type="term" value="C:cytoplasm"/>
    <property type="evidence" value="ECO:0007669"/>
    <property type="project" value="UniProtKB-SubCell"/>
</dbReference>
<protein>
    <recommendedName>
        <fullName evidence="5">Exodeoxyribonuclease 7 large subunit</fullName>
        <ecNumber evidence="5">3.1.11.6</ecNumber>
    </recommendedName>
    <alternativeName>
        <fullName evidence="5">Exodeoxyribonuclease VII large subunit</fullName>
        <shortName evidence="5">Exonuclease VII large subunit</shortName>
    </alternativeName>
</protein>
<dbReference type="RefSeq" id="WP_072755191.1">
    <property type="nucleotide sequence ID" value="NZ_FQUK01000007.1"/>
</dbReference>
<keyword evidence="1 5" id="KW-0963">Cytoplasm</keyword>
<dbReference type="HAMAP" id="MF_00378">
    <property type="entry name" value="Exonuc_7_L"/>
    <property type="match status" value="1"/>
</dbReference>
<comment type="function">
    <text evidence="5">Bidirectionally degrades single-stranded DNA into large acid-insoluble oligonucleotides, which are then degraded further into small acid-soluble oligonucleotides.</text>
</comment>
<evidence type="ECO:0000313" key="10">
    <source>
        <dbReference type="Proteomes" id="UP000242857"/>
    </source>
</evidence>
<feature type="domain" description="Exonuclease VII large subunit C-terminal" evidence="7">
    <location>
        <begin position="124"/>
        <end position="402"/>
    </location>
</feature>
<evidence type="ECO:0000259" key="8">
    <source>
        <dbReference type="Pfam" id="PF13742"/>
    </source>
</evidence>
<keyword evidence="3 5" id="KW-0378">Hydrolase</keyword>
<dbReference type="EMBL" id="FQUK01000007">
    <property type="protein sequence ID" value="SHE53949.1"/>
    <property type="molecule type" value="Genomic_DNA"/>
</dbReference>
<feature type="domain" description="OB-fold nucleic acid binding" evidence="8">
    <location>
        <begin position="11"/>
        <end position="100"/>
    </location>
</feature>
<dbReference type="Pfam" id="PF13742">
    <property type="entry name" value="tRNA_anti_2"/>
    <property type="match status" value="1"/>
</dbReference>
<evidence type="ECO:0000256" key="3">
    <source>
        <dbReference type="ARBA" id="ARBA00022801"/>
    </source>
</evidence>
<comment type="subcellular location">
    <subcellularLocation>
        <location evidence="5 6">Cytoplasm</location>
    </subcellularLocation>
</comment>